<feature type="chain" id="PRO_5010175019" evidence="13">
    <location>
        <begin position="45"/>
        <end position="730"/>
    </location>
</feature>
<dbReference type="CDD" id="cd01347">
    <property type="entry name" value="ligand_gated_channel"/>
    <property type="match status" value="1"/>
</dbReference>
<accession>A0A1S2ND49</accession>
<dbReference type="GO" id="GO:0009279">
    <property type="term" value="C:cell outer membrane"/>
    <property type="evidence" value="ECO:0007669"/>
    <property type="project" value="UniProtKB-SubCell"/>
</dbReference>
<evidence type="ECO:0000256" key="2">
    <source>
        <dbReference type="ARBA" id="ARBA00009810"/>
    </source>
</evidence>
<evidence type="ECO:0000256" key="13">
    <source>
        <dbReference type="SAM" id="SignalP"/>
    </source>
</evidence>
<comment type="similarity">
    <text evidence="2 10 11">Belongs to the TonB-dependent receptor family.</text>
</comment>
<evidence type="ECO:0000256" key="8">
    <source>
        <dbReference type="ARBA" id="ARBA00023170"/>
    </source>
</evidence>
<keyword evidence="3 10" id="KW-0813">Transport</keyword>
<dbReference type="InterPro" id="IPR000531">
    <property type="entry name" value="Beta-barrel_TonB"/>
</dbReference>
<keyword evidence="8 16" id="KW-0675">Receptor</keyword>
<comment type="caution">
    <text evidence="16">The sequence shown here is derived from an EMBL/GenBank/DDBJ whole genome shotgun (WGS) entry which is preliminary data.</text>
</comment>
<dbReference type="PANTHER" id="PTHR32552:SF82">
    <property type="entry name" value="FCUA PROTEIN"/>
    <property type="match status" value="1"/>
</dbReference>
<feature type="domain" description="TonB-dependent receptor plug" evidence="15">
    <location>
        <begin position="87"/>
        <end position="184"/>
    </location>
</feature>
<proteinExistence type="inferred from homology"/>
<dbReference type="RefSeq" id="WP_071362274.1">
    <property type="nucleotide sequence ID" value="NZ_JRYB01000001.1"/>
</dbReference>
<dbReference type="EMBL" id="JRYB01000001">
    <property type="protein sequence ID" value="OIJ43021.1"/>
    <property type="molecule type" value="Genomic_DNA"/>
</dbReference>
<feature type="domain" description="TonB-dependent receptor-like beta-barrel" evidence="14">
    <location>
        <begin position="281"/>
        <end position="701"/>
    </location>
</feature>
<evidence type="ECO:0000256" key="1">
    <source>
        <dbReference type="ARBA" id="ARBA00004571"/>
    </source>
</evidence>
<evidence type="ECO:0000256" key="10">
    <source>
        <dbReference type="PROSITE-ProRule" id="PRU01360"/>
    </source>
</evidence>
<name>A0A1S2ND49_9BURK</name>
<evidence type="ECO:0000313" key="17">
    <source>
        <dbReference type="Proteomes" id="UP000180246"/>
    </source>
</evidence>
<comment type="subcellular location">
    <subcellularLocation>
        <location evidence="1 10">Cell outer membrane</location>
        <topology evidence="1 10">Multi-pass membrane protein</topology>
    </subcellularLocation>
</comment>
<evidence type="ECO:0000256" key="9">
    <source>
        <dbReference type="ARBA" id="ARBA00023237"/>
    </source>
</evidence>
<protein>
    <submittedName>
        <fullName evidence="16">TonB-dependent siderophore receptor family protein</fullName>
    </submittedName>
</protein>
<dbReference type="InterPro" id="IPR037066">
    <property type="entry name" value="Plug_dom_sf"/>
</dbReference>
<dbReference type="InterPro" id="IPR012910">
    <property type="entry name" value="Plug_dom"/>
</dbReference>
<feature type="signal peptide" evidence="13">
    <location>
        <begin position="1"/>
        <end position="44"/>
    </location>
</feature>
<dbReference type="GO" id="GO:0015344">
    <property type="term" value="F:siderophore uptake transmembrane transporter activity"/>
    <property type="evidence" value="ECO:0007669"/>
    <property type="project" value="TreeGrafter"/>
</dbReference>
<dbReference type="InterPro" id="IPR010105">
    <property type="entry name" value="TonB_sidphr_rcpt"/>
</dbReference>
<evidence type="ECO:0000256" key="11">
    <source>
        <dbReference type="RuleBase" id="RU003357"/>
    </source>
</evidence>
<dbReference type="Pfam" id="PF00593">
    <property type="entry name" value="TonB_dep_Rec_b-barrel"/>
    <property type="match status" value="1"/>
</dbReference>
<dbReference type="NCBIfam" id="TIGR01783">
    <property type="entry name" value="TonB-siderophor"/>
    <property type="match status" value="1"/>
</dbReference>
<dbReference type="PROSITE" id="PS52016">
    <property type="entry name" value="TONB_DEPENDENT_REC_3"/>
    <property type="match status" value="1"/>
</dbReference>
<dbReference type="PANTHER" id="PTHR32552">
    <property type="entry name" value="FERRICHROME IRON RECEPTOR-RELATED"/>
    <property type="match status" value="1"/>
</dbReference>
<dbReference type="InterPro" id="IPR039426">
    <property type="entry name" value="TonB-dep_rcpt-like"/>
</dbReference>
<keyword evidence="4 10" id="KW-1134">Transmembrane beta strand</keyword>
<evidence type="ECO:0000256" key="12">
    <source>
        <dbReference type="SAM" id="MobiDB-lite"/>
    </source>
</evidence>
<dbReference type="SUPFAM" id="SSF56935">
    <property type="entry name" value="Porins"/>
    <property type="match status" value="1"/>
</dbReference>
<keyword evidence="9 10" id="KW-0998">Cell outer membrane</keyword>
<evidence type="ECO:0000256" key="7">
    <source>
        <dbReference type="ARBA" id="ARBA00023136"/>
    </source>
</evidence>
<evidence type="ECO:0000256" key="5">
    <source>
        <dbReference type="ARBA" id="ARBA00022692"/>
    </source>
</evidence>
<evidence type="ECO:0000259" key="15">
    <source>
        <dbReference type="Pfam" id="PF07715"/>
    </source>
</evidence>
<keyword evidence="6 11" id="KW-0798">TonB box</keyword>
<keyword evidence="7 10" id="KW-0472">Membrane</keyword>
<gene>
    <name evidence="16" type="ORF">LO55_3311</name>
</gene>
<dbReference type="GO" id="GO:0015891">
    <property type="term" value="P:siderophore transport"/>
    <property type="evidence" value="ECO:0007669"/>
    <property type="project" value="InterPro"/>
</dbReference>
<evidence type="ECO:0000259" key="14">
    <source>
        <dbReference type="Pfam" id="PF00593"/>
    </source>
</evidence>
<keyword evidence="13" id="KW-0732">Signal</keyword>
<evidence type="ECO:0000256" key="3">
    <source>
        <dbReference type="ARBA" id="ARBA00022448"/>
    </source>
</evidence>
<dbReference type="Gene3D" id="2.170.130.10">
    <property type="entry name" value="TonB-dependent receptor, plug domain"/>
    <property type="match status" value="1"/>
</dbReference>
<keyword evidence="5 10" id="KW-0812">Transmembrane</keyword>
<dbReference type="AlphaFoldDB" id="A0A1S2ND49"/>
<dbReference type="GO" id="GO:0038023">
    <property type="term" value="F:signaling receptor activity"/>
    <property type="evidence" value="ECO:0007669"/>
    <property type="project" value="InterPro"/>
</dbReference>
<reference evidence="16 17" key="1">
    <citation type="submission" date="2014-10" db="EMBL/GenBank/DDBJ databases">
        <authorList>
            <person name="Seo M.-J."/>
            <person name="Seok Y.J."/>
            <person name="Cha I.-T."/>
        </authorList>
    </citation>
    <scope>NUCLEOTIDE SEQUENCE [LARGE SCALE GENOMIC DNA]</scope>
    <source>
        <strain evidence="16 17">NEU</strain>
    </source>
</reference>
<evidence type="ECO:0000256" key="4">
    <source>
        <dbReference type="ARBA" id="ARBA00022452"/>
    </source>
</evidence>
<dbReference type="InterPro" id="IPR036942">
    <property type="entry name" value="Beta-barrel_TonB_sf"/>
</dbReference>
<feature type="region of interest" description="Disordered" evidence="12">
    <location>
        <begin position="282"/>
        <end position="301"/>
    </location>
</feature>
<dbReference type="Pfam" id="PF07715">
    <property type="entry name" value="Plug"/>
    <property type="match status" value="1"/>
</dbReference>
<organism evidence="16 17">
    <name type="scientific">Massilia timonae</name>
    <dbReference type="NCBI Taxonomy" id="47229"/>
    <lineage>
        <taxon>Bacteria</taxon>
        <taxon>Pseudomonadati</taxon>
        <taxon>Pseudomonadota</taxon>
        <taxon>Betaproteobacteria</taxon>
        <taxon>Burkholderiales</taxon>
        <taxon>Oxalobacteraceae</taxon>
        <taxon>Telluria group</taxon>
        <taxon>Massilia</taxon>
    </lineage>
</organism>
<evidence type="ECO:0000313" key="16">
    <source>
        <dbReference type="EMBL" id="OIJ43021.1"/>
    </source>
</evidence>
<evidence type="ECO:0000256" key="6">
    <source>
        <dbReference type="ARBA" id="ARBA00023077"/>
    </source>
</evidence>
<dbReference type="Proteomes" id="UP000180246">
    <property type="component" value="Unassembled WGS sequence"/>
</dbReference>
<dbReference type="Gene3D" id="2.40.170.20">
    <property type="entry name" value="TonB-dependent receptor, beta-barrel domain"/>
    <property type="match status" value="1"/>
</dbReference>
<sequence>MTKPRRSPSILTTRQPTLSLLSRRAWGAAFAAAPVALLAGAAHAQDSGAPQIEQVLVTGARTLDEAPYMNGGVARRGGIGVLGAGDIMDTPFSTTNYTSQLLEDQQARTLADAVVNEASVRVQTSTSGFSEDFQIRGFSVASGDVGVNGLYGLSSGNRMPAAMMERVEVLKGPGTLMYGISPGGSIGGNINIVTKRAGDKPLTRVTGTFESQSIFGAHVDVGRRFGDAGEWGVRFNGVYRNGDNTLDDSQVEFGLAALALDYRSSQLRWVVDAYAQREDTDGFRGQSSFRPNVTRIPDAPSGRRAMYPGVELTMRDSTISSRLEYDLAPNLMLYAAAGYHYGASEQDFPSARGQDAIDMAGNLRISNAWYDAATRNKTGEVGARASFEGLGVKHLVTVSASRLEQESGSFFLAAPAGVAVISNIYHPVSLIPMTGVRQSPATTSGTELSSVSLTDTLSFFDNRLLVTGGARKQKVVAKNFTPAGVSTTSYDESATSPLLGIVVKPMDNVSLYTNFTSGLTRGAMAPATSANAGEVFAPYKSKQYEAGVKVEQGKLLSGISVFQIDRPNAVTDPVTTIYSMDGNQRNRGLELSVMGEAVRNLRLMASATFYDAELQKTAGGVNEGNDANGVPKRALSAGLDWDLDAVAGLSFNARAIHTSDIPFNAANTLYLPSWTRLDIGARYRTSVMGKPVILRASVENVADKAYWLANGTFASAAAARTALVSAQFDF</sequence>